<dbReference type="KEGG" id="saqi:AXG55_00830"/>
<organism evidence="2 3">
    <name type="scientific">Silvanigrella aquatica</name>
    <dbReference type="NCBI Taxonomy" id="1915309"/>
    <lineage>
        <taxon>Bacteria</taxon>
        <taxon>Pseudomonadati</taxon>
        <taxon>Bdellovibrionota</taxon>
        <taxon>Oligoflexia</taxon>
        <taxon>Silvanigrellales</taxon>
        <taxon>Silvanigrellaceae</taxon>
        <taxon>Silvanigrella</taxon>
    </lineage>
</organism>
<keyword evidence="3" id="KW-1185">Reference proteome</keyword>
<dbReference type="AlphaFoldDB" id="A0A1L4CX75"/>
<dbReference type="STRING" id="1915309.AXG55_00830"/>
<gene>
    <name evidence="2" type="ORF">AXG55_00830</name>
</gene>
<evidence type="ECO:0000256" key="1">
    <source>
        <dbReference type="SAM" id="Phobius"/>
    </source>
</evidence>
<evidence type="ECO:0000313" key="2">
    <source>
        <dbReference type="EMBL" id="APJ02553.1"/>
    </source>
</evidence>
<keyword evidence="1" id="KW-0812">Transmembrane</keyword>
<sequence length="172" mass="20908">MIYFEIISLSFVSFHAFLMIIDEFIFHRKRVLPKWERVGHPIDSLFFLICFFIVLFFPMNMNSILFFTLFACISCFIIIKDEGVHLKYCSKYEQYIHALLFVLHPIILIILFLSWSSFSVSYFPIFEVFKSFFLKLLIYFQFFSATIFLFYQIVFWNFIFKEAEYVSKRSHK</sequence>
<feature type="transmembrane region" description="Helical" evidence="1">
    <location>
        <begin position="38"/>
        <end position="57"/>
    </location>
</feature>
<feature type="transmembrane region" description="Helical" evidence="1">
    <location>
        <begin position="99"/>
        <end position="118"/>
    </location>
</feature>
<keyword evidence="1" id="KW-0472">Membrane</keyword>
<feature type="transmembrane region" description="Helical" evidence="1">
    <location>
        <begin position="6"/>
        <end position="26"/>
    </location>
</feature>
<protein>
    <submittedName>
        <fullName evidence="2">Uncharacterized protein</fullName>
    </submittedName>
</protein>
<proteinExistence type="predicted"/>
<feature type="transmembrane region" description="Helical" evidence="1">
    <location>
        <begin position="138"/>
        <end position="160"/>
    </location>
</feature>
<name>A0A1L4CX75_9BACT</name>
<evidence type="ECO:0000313" key="3">
    <source>
        <dbReference type="Proteomes" id="UP000184731"/>
    </source>
</evidence>
<keyword evidence="1" id="KW-1133">Transmembrane helix</keyword>
<dbReference type="Proteomes" id="UP000184731">
    <property type="component" value="Chromosome"/>
</dbReference>
<accession>A0A1L4CX75</accession>
<dbReference type="EMBL" id="CP017834">
    <property type="protein sequence ID" value="APJ02553.1"/>
    <property type="molecule type" value="Genomic_DNA"/>
</dbReference>
<reference evidence="2 3" key="1">
    <citation type="submission" date="2016-10" db="EMBL/GenBank/DDBJ databases">
        <title>Silvanigrella aquatica sp. nov., isolated from a freshwater lake located in the Black Forest, Germany, description of Silvanigrellaceae fam. nov., Silvanigrellales ord. nov., reclassification of the order Bdellovibrionales in the class Oligoflexia, reclassification of the families Bacteriovoracaceae and Halobacteriovoraceae in the new order Bacteriovoracales ord. nov., and reclassification of the family Pseudobacteriovoracaceae in the order Oligoflexiales.</title>
        <authorList>
            <person name="Hahn M.W."/>
            <person name="Schmidt J."/>
            <person name="Koll U."/>
            <person name="Rohde M."/>
            <person name="Verbag S."/>
            <person name="Pitt A."/>
            <person name="Nakai R."/>
            <person name="Naganuma T."/>
            <person name="Lang E."/>
        </authorList>
    </citation>
    <scope>NUCLEOTIDE SEQUENCE [LARGE SCALE GENOMIC DNA]</scope>
    <source>
        <strain evidence="2 3">MWH-Nonnen-W8red</strain>
    </source>
</reference>